<protein>
    <recommendedName>
        <fullName evidence="4">Putative zinc-finger domain-containing protein</fullName>
    </recommendedName>
</protein>
<feature type="transmembrane region" description="Helical" evidence="3">
    <location>
        <begin position="181"/>
        <end position="198"/>
    </location>
</feature>
<dbReference type="InterPro" id="IPR027383">
    <property type="entry name" value="Znf_put"/>
</dbReference>
<evidence type="ECO:0000256" key="2">
    <source>
        <dbReference type="ARBA" id="ARBA00023163"/>
    </source>
</evidence>
<reference evidence="5 6" key="1">
    <citation type="journal article" date="2019" name="Int. J. Syst. Evol. Microbiol.">
        <title>The Global Catalogue of Microorganisms (GCM) 10K type strain sequencing project: providing services to taxonomists for standard genome sequencing and annotation.</title>
        <authorList>
            <consortium name="The Broad Institute Genomics Platform"/>
            <consortium name="The Broad Institute Genome Sequencing Center for Infectious Disease"/>
            <person name="Wu L."/>
            <person name="Ma J."/>
        </authorList>
    </citation>
    <scope>NUCLEOTIDE SEQUENCE [LARGE SCALE GENOMIC DNA]</scope>
    <source>
        <strain evidence="5 6">JCM 10425</strain>
    </source>
</reference>
<feature type="transmembrane region" description="Helical" evidence="3">
    <location>
        <begin position="89"/>
        <end position="106"/>
    </location>
</feature>
<dbReference type="Proteomes" id="UP001500967">
    <property type="component" value="Unassembled WGS sequence"/>
</dbReference>
<keyword evidence="1" id="KW-0805">Transcription regulation</keyword>
<evidence type="ECO:0000313" key="6">
    <source>
        <dbReference type="Proteomes" id="UP001500967"/>
    </source>
</evidence>
<keyword evidence="6" id="KW-1185">Reference proteome</keyword>
<gene>
    <name evidence="5" type="ORF">GCM10009539_23970</name>
</gene>
<sequence>MSWHVGDPDLAAYADGSLPAPGVWSVEAHLAACEGCRERLTFDAVDAGWERLDAELDAPRPGLVERALSFGGVPATTARLLTATPALRGSWLVSVTLTLLLAAVLAHYAQPLVFLALTPLLPVLGVAVSFGPGIDPTHEVTVVAPYSTFRLLLLRCATVLAANTLLTAAASLALAEYGVRIAGWFLPSLALTILTLLITPRLGAVPAATVVGLGWLSLVLGTRHSTSLLPYTAAGQVAMAVAAALAAVALGFQMSAFDRTRPLPRRFR</sequence>
<comment type="caution">
    <text evidence="5">The sequence shown here is derived from an EMBL/GenBank/DDBJ whole genome shotgun (WGS) entry which is preliminary data.</text>
</comment>
<evidence type="ECO:0000256" key="3">
    <source>
        <dbReference type="SAM" id="Phobius"/>
    </source>
</evidence>
<keyword evidence="3" id="KW-0472">Membrane</keyword>
<keyword evidence="3" id="KW-0812">Transmembrane</keyword>
<dbReference type="RefSeq" id="WP_344648843.1">
    <property type="nucleotide sequence ID" value="NZ_BAAAGX010000009.1"/>
</dbReference>
<keyword evidence="2" id="KW-0804">Transcription</keyword>
<evidence type="ECO:0000256" key="1">
    <source>
        <dbReference type="ARBA" id="ARBA00023015"/>
    </source>
</evidence>
<evidence type="ECO:0000259" key="4">
    <source>
        <dbReference type="Pfam" id="PF13490"/>
    </source>
</evidence>
<proteinExistence type="predicted"/>
<evidence type="ECO:0000313" key="5">
    <source>
        <dbReference type="EMBL" id="GAA0237907.1"/>
    </source>
</evidence>
<dbReference type="EMBL" id="BAAAGX010000009">
    <property type="protein sequence ID" value="GAA0237907.1"/>
    <property type="molecule type" value="Genomic_DNA"/>
</dbReference>
<feature type="transmembrane region" description="Helical" evidence="3">
    <location>
        <begin position="112"/>
        <end position="131"/>
    </location>
</feature>
<dbReference type="Pfam" id="PF13490">
    <property type="entry name" value="zf-HC2"/>
    <property type="match status" value="1"/>
</dbReference>
<feature type="transmembrane region" description="Helical" evidence="3">
    <location>
        <begin position="152"/>
        <end position="175"/>
    </location>
</feature>
<name>A0ABN0U449_9ACTN</name>
<feature type="transmembrane region" description="Helical" evidence="3">
    <location>
        <begin position="205"/>
        <end position="222"/>
    </location>
</feature>
<keyword evidence="3" id="KW-1133">Transmembrane helix</keyword>
<organism evidence="5 6">
    <name type="scientific">Cryptosporangium japonicum</name>
    <dbReference type="NCBI Taxonomy" id="80872"/>
    <lineage>
        <taxon>Bacteria</taxon>
        <taxon>Bacillati</taxon>
        <taxon>Actinomycetota</taxon>
        <taxon>Actinomycetes</taxon>
        <taxon>Cryptosporangiales</taxon>
        <taxon>Cryptosporangiaceae</taxon>
        <taxon>Cryptosporangium</taxon>
    </lineage>
</organism>
<dbReference type="Gene3D" id="1.10.10.1320">
    <property type="entry name" value="Anti-sigma factor, zinc-finger domain"/>
    <property type="match status" value="1"/>
</dbReference>
<feature type="transmembrane region" description="Helical" evidence="3">
    <location>
        <begin position="228"/>
        <end position="252"/>
    </location>
</feature>
<feature type="domain" description="Putative zinc-finger" evidence="4">
    <location>
        <begin position="10"/>
        <end position="37"/>
    </location>
</feature>
<accession>A0ABN0U449</accession>
<dbReference type="InterPro" id="IPR041916">
    <property type="entry name" value="Anti_sigma_zinc_sf"/>
</dbReference>